<gene>
    <name evidence="2" type="ORF">EHI47_07215</name>
</gene>
<reference evidence="2 3" key="1">
    <citation type="submission" date="2019-01" db="EMBL/GenBank/DDBJ databases">
        <title>RHIZO-ID as a novel technology for direct rhizobia identification.</title>
        <authorList>
            <person name="De Meyer S.E."/>
        </authorList>
    </citation>
    <scope>NUCLEOTIDE SEQUENCE [LARGE SCALE GENOMIC DNA]</scope>
    <source>
        <strain evidence="2 3">WSM448</strain>
    </source>
</reference>
<feature type="compositionally biased region" description="Basic and acidic residues" evidence="1">
    <location>
        <begin position="36"/>
        <end position="46"/>
    </location>
</feature>
<feature type="region of interest" description="Disordered" evidence="1">
    <location>
        <begin position="36"/>
        <end position="67"/>
    </location>
</feature>
<evidence type="ECO:0000313" key="2">
    <source>
        <dbReference type="EMBL" id="RWX34181.1"/>
    </source>
</evidence>
<sequence length="84" mass="10016">MAGDIFLRHAASVIRGRHERNPHLLHNAARLRELKGEERWTKDHQPRRFNAPRLNHETPEHHHRTEFSRGSEVGCRVDVRLRFL</sequence>
<dbReference type="Proteomes" id="UP000283817">
    <property type="component" value="Unassembled WGS sequence"/>
</dbReference>
<comment type="caution">
    <text evidence="2">The sequence shown here is derived from an EMBL/GenBank/DDBJ whole genome shotgun (WGS) entry which is preliminary data.</text>
</comment>
<accession>A0A444I734</accession>
<dbReference type="AlphaFoldDB" id="A0A444I734"/>
<dbReference type="EMBL" id="SBHX01000017">
    <property type="protein sequence ID" value="RWX34181.1"/>
    <property type="molecule type" value="Genomic_DNA"/>
</dbReference>
<proteinExistence type="predicted"/>
<organism evidence="2 3">
    <name type="scientific">Rhizobium leguminosarum</name>
    <dbReference type="NCBI Taxonomy" id="384"/>
    <lineage>
        <taxon>Bacteria</taxon>
        <taxon>Pseudomonadati</taxon>
        <taxon>Pseudomonadota</taxon>
        <taxon>Alphaproteobacteria</taxon>
        <taxon>Hyphomicrobiales</taxon>
        <taxon>Rhizobiaceae</taxon>
        <taxon>Rhizobium/Agrobacterium group</taxon>
        <taxon>Rhizobium</taxon>
    </lineage>
</organism>
<evidence type="ECO:0000313" key="3">
    <source>
        <dbReference type="Proteomes" id="UP000283817"/>
    </source>
</evidence>
<name>A0A444I734_RHILE</name>
<evidence type="ECO:0000256" key="1">
    <source>
        <dbReference type="SAM" id="MobiDB-lite"/>
    </source>
</evidence>
<feature type="compositionally biased region" description="Basic and acidic residues" evidence="1">
    <location>
        <begin position="54"/>
        <end position="67"/>
    </location>
</feature>
<protein>
    <submittedName>
        <fullName evidence="2">Uncharacterized protein</fullName>
    </submittedName>
</protein>